<feature type="region of interest" description="Disordered" evidence="1">
    <location>
        <begin position="206"/>
        <end position="236"/>
    </location>
</feature>
<dbReference type="GO" id="GO:0042651">
    <property type="term" value="C:thylakoid membrane"/>
    <property type="evidence" value="ECO:0007669"/>
    <property type="project" value="TreeGrafter"/>
</dbReference>
<name>A0A835R377_VANPL</name>
<dbReference type="GO" id="GO:0010343">
    <property type="term" value="P:singlet oxygen-mediated programmed cell death"/>
    <property type="evidence" value="ECO:0007669"/>
    <property type="project" value="InterPro"/>
</dbReference>
<dbReference type="InterPro" id="IPR044680">
    <property type="entry name" value="EX1/2"/>
</dbReference>
<dbReference type="Proteomes" id="UP000636800">
    <property type="component" value="Chromosome 5"/>
</dbReference>
<gene>
    <name evidence="2" type="ORF">HPP92_011608</name>
</gene>
<dbReference type="Pfam" id="PF12014">
    <property type="entry name" value="Cyclin_D1_bind"/>
    <property type="match status" value="1"/>
</dbReference>
<feature type="region of interest" description="Disordered" evidence="1">
    <location>
        <begin position="269"/>
        <end position="294"/>
    </location>
</feature>
<sequence length="592" mass="65222">MSSVMAGRTMPTTIFCRCGGGGGVYSDWDWNRWSRYFSEVDLAENFTSVLKFQLEEAIENEDFAEASKLKTAIAEATSKDFVAQLMSELRQAIEEERYLDASRLSKLPSGLVGWWVGFPKNLDNVFGRIVRIVPSVGRFVARSYSARQLLTGSSGTPLFEIFLVKDSEGAYITKVAILEPVSVSSNSTSSPTKAGDSRITDSKITAMESAPSEDNVPGKTIKEQSEGFGESIGSKESKEEGLNSFINFLMERMPGFKVKALNANISEDIKAESESSGTLKQDHEEESEDSNDEISNIETLQDDVSSDGATDAAEGDGGLPIKLFIGGVLHNTEDVLLKSINRIQAELKDVEKDSFILHIHRISGEPDVEEKKAANIKVAAIEVQAASDLLPPEVAKVWKMDKSQISKDLWDVVKFAVSQAQGRNRLSKTTVFNRIVTTNNNLDPFDGLFVGAFGPFGTEVIQLRHKYGHWNDSDETDSEMEFFEYVEAVKLTGDLNVPAGQVTFRAKIGKGNRLTDHGAYPEELGVVASYRGQGRIAEPGFKNPRWVDGMLVQLNGKGFGPHIRGTELGFVYIPPSPHQSFMVLFDRLKLPE</sequence>
<protein>
    <submittedName>
        <fullName evidence="2">Uncharacterized protein</fullName>
    </submittedName>
</protein>
<keyword evidence="3" id="KW-1185">Reference proteome</keyword>
<accession>A0A835R377</accession>
<dbReference type="PANTHER" id="PTHR33917">
    <property type="entry name" value="PROTEIN EXECUTER 1, CHLOROPLASTIC"/>
    <property type="match status" value="1"/>
</dbReference>
<evidence type="ECO:0000313" key="3">
    <source>
        <dbReference type="Proteomes" id="UP000636800"/>
    </source>
</evidence>
<evidence type="ECO:0000256" key="1">
    <source>
        <dbReference type="SAM" id="MobiDB-lite"/>
    </source>
</evidence>
<dbReference type="OrthoDB" id="185373at2759"/>
<dbReference type="PANTHER" id="PTHR33917:SF2">
    <property type="entry name" value="PROTEIN EXECUTER 2, CHLOROPLASTIC"/>
    <property type="match status" value="1"/>
</dbReference>
<dbReference type="EMBL" id="JADCNL010000005">
    <property type="protein sequence ID" value="KAG0480750.1"/>
    <property type="molecule type" value="Genomic_DNA"/>
</dbReference>
<organism evidence="2 3">
    <name type="scientific">Vanilla planifolia</name>
    <name type="common">Vanilla</name>
    <dbReference type="NCBI Taxonomy" id="51239"/>
    <lineage>
        <taxon>Eukaryota</taxon>
        <taxon>Viridiplantae</taxon>
        <taxon>Streptophyta</taxon>
        <taxon>Embryophyta</taxon>
        <taxon>Tracheophyta</taxon>
        <taxon>Spermatophyta</taxon>
        <taxon>Magnoliopsida</taxon>
        <taxon>Liliopsida</taxon>
        <taxon>Asparagales</taxon>
        <taxon>Orchidaceae</taxon>
        <taxon>Vanilloideae</taxon>
        <taxon>Vanilleae</taxon>
        <taxon>Vanilla</taxon>
    </lineage>
</organism>
<evidence type="ECO:0000313" key="2">
    <source>
        <dbReference type="EMBL" id="KAG0480750.1"/>
    </source>
</evidence>
<comment type="caution">
    <text evidence="2">The sequence shown here is derived from an EMBL/GenBank/DDBJ whole genome shotgun (WGS) entry which is preliminary data.</text>
</comment>
<proteinExistence type="predicted"/>
<reference evidence="2 3" key="1">
    <citation type="journal article" date="2020" name="Nat. Food">
        <title>A phased Vanilla planifolia genome enables genetic improvement of flavour and production.</title>
        <authorList>
            <person name="Hasing T."/>
            <person name="Tang H."/>
            <person name="Brym M."/>
            <person name="Khazi F."/>
            <person name="Huang T."/>
            <person name="Chambers A.H."/>
        </authorList>
    </citation>
    <scope>NUCLEOTIDE SEQUENCE [LARGE SCALE GENOMIC DNA]</scope>
    <source>
        <tissue evidence="2">Leaf</tissue>
    </source>
</reference>
<dbReference type="AlphaFoldDB" id="A0A835R377"/>